<evidence type="ECO:0000256" key="1">
    <source>
        <dbReference type="ARBA" id="ARBA00004917"/>
    </source>
</evidence>
<dbReference type="InterPro" id="IPR036467">
    <property type="entry name" value="LS/RS_sf"/>
</dbReference>
<evidence type="ECO:0000256" key="5">
    <source>
        <dbReference type="ARBA" id="ARBA00022679"/>
    </source>
</evidence>
<dbReference type="InterPro" id="IPR034964">
    <property type="entry name" value="LS"/>
</dbReference>
<dbReference type="HAMAP" id="MF_00178">
    <property type="entry name" value="Lumazine_synth"/>
    <property type="match status" value="1"/>
</dbReference>
<dbReference type="EMBL" id="UINC01170729">
    <property type="protein sequence ID" value="SVD74918.1"/>
    <property type="molecule type" value="Genomic_DNA"/>
</dbReference>
<name>A0A382XX99_9ZZZZ</name>
<accession>A0A382XX99</accession>
<dbReference type="SUPFAM" id="SSF52121">
    <property type="entry name" value="Lumazine synthase"/>
    <property type="match status" value="1"/>
</dbReference>
<comment type="pathway">
    <text evidence="1">Cofactor biosynthesis; riboflavin biosynthesis; riboflavin from 2-hydroxy-3-oxobutyl phosphate and 5-amino-6-(D-ribitylamino)uracil: step 1/2.</text>
</comment>
<dbReference type="Gene3D" id="3.40.50.960">
    <property type="entry name" value="Lumazine/riboflavin synthase"/>
    <property type="match status" value="1"/>
</dbReference>
<keyword evidence="4" id="KW-0686">Riboflavin biosynthesis</keyword>
<dbReference type="PANTHER" id="PTHR21058">
    <property type="entry name" value="6,7-DIMETHYL-8-RIBITYLLUMAZINE SYNTHASE DMRL SYNTHASE LUMAZINE SYNTHASE"/>
    <property type="match status" value="1"/>
</dbReference>
<dbReference type="EC" id="2.5.1.78" evidence="3"/>
<sequence>KSSRKISQKNTGRIAIVASTYNAEFVDGMLSSALCTLEKAGARKVELMRVPGAFEIPVVTVKLARRKRQRPKAIICLGVILRGKTTHADHIGQTVSRLLGRIAMETGVPVIHEVLLLENKTQAKARCLSNKTNRGNEAAHAALAMVELFQKF</sequence>
<feature type="non-terminal residue" evidence="7">
    <location>
        <position position="1"/>
    </location>
</feature>
<dbReference type="NCBIfam" id="TIGR00114">
    <property type="entry name" value="lumazine-synth"/>
    <property type="match status" value="1"/>
</dbReference>
<dbReference type="GO" id="GO:0000906">
    <property type="term" value="F:6,7-dimethyl-8-ribityllumazine synthase activity"/>
    <property type="evidence" value="ECO:0007669"/>
    <property type="project" value="UniProtKB-EC"/>
</dbReference>
<evidence type="ECO:0000256" key="2">
    <source>
        <dbReference type="ARBA" id="ARBA00007424"/>
    </source>
</evidence>
<dbReference type="GO" id="GO:0005829">
    <property type="term" value="C:cytosol"/>
    <property type="evidence" value="ECO:0007669"/>
    <property type="project" value="TreeGrafter"/>
</dbReference>
<dbReference type="GO" id="GO:0009349">
    <property type="term" value="C:riboflavin synthase complex"/>
    <property type="evidence" value="ECO:0007669"/>
    <property type="project" value="InterPro"/>
</dbReference>
<dbReference type="AlphaFoldDB" id="A0A382XX99"/>
<organism evidence="7">
    <name type="scientific">marine metagenome</name>
    <dbReference type="NCBI Taxonomy" id="408172"/>
    <lineage>
        <taxon>unclassified sequences</taxon>
        <taxon>metagenomes</taxon>
        <taxon>ecological metagenomes</taxon>
    </lineage>
</organism>
<reference evidence="7" key="1">
    <citation type="submission" date="2018-05" db="EMBL/GenBank/DDBJ databases">
        <authorList>
            <person name="Lanie J.A."/>
            <person name="Ng W.-L."/>
            <person name="Kazmierczak K.M."/>
            <person name="Andrzejewski T.M."/>
            <person name="Davidsen T.M."/>
            <person name="Wayne K.J."/>
            <person name="Tettelin H."/>
            <person name="Glass J.I."/>
            <person name="Rusch D."/>
            <person name="Podicherti R."/>
            <person name="Tsui H.-C.T."/>
            <person name="Winkler M.E."/>
        </authorList>
    </citation>
    <scope>NUCLEOTIDE SEQUENCE</scope>
</reference>
<dbReference type="PANTHER" id="PTHR21058:SF0">
    <property type="entry name" value="6,7-DIMETHYL-8-RIBITYLLUMAZINE SYNTHASE"/>
    <property type="match status" value="1"/>
</dbReference>
<dbReference type="UniPathway" id="UPA00275">
    <property type="reaction ID" value="UER00404"/>
</dbReference>
<comment type="catalytic activity">
    <reaction evidence="6">
        <text>(2S)-2-hydroxy-3-oxobutyl phosphate + 5-amino-6-(D-ribitylamino)uracil = 6,7-dimethyl-8-(1-D-ribityl)lumazine + phosphate + 2 H2O + H(+)</text>
        <dbReference type="Rhea" id="RHEA:26152"/>
        <dbReference type="ChEBI" id="CHEBI:15377"/>
        <dbReference type="ChEBI" id="CHEBI:15378"/>
        <dbReference type="ChEBI" id="CHEBI:15934"/>
        <dbReference type="ChEBI" id="CHEBI:43474"/>
        <dbReference type="ChEBI" id="CHEBI:58201"/>
        <dbReference type="ChEBI" id="CHEBI:58830"/>
        <dbReference type="EC" id="2.5.1.78"/>
    </reaction>
</comment>
<proteinExistence type="inferred from homology"/>
<evidence type="ECO:0000256" key="6">
    <source>
        <dbReference type="ARBA" id="ARBA00048785"/>
    </source>
</evidence>
<dbReference type="GO" id="GO:0009231">
    <property type="term" value="P:riboflavin biosynthetic process"/>
    <property type="evidence" value="ECO:0007669"/>
    <property type="project" value="UniProtKB-UniPathway"/>
</dbReference>
<protein>
    <recommendedName>
        <fullName evidence="3">6,7-dimethyl-8-ribityllumazine synthase</fullName>
        <ecNumber evidence="3">2.5.1.78</ecNumber>
    </recommendedName>
</protein>
<dbReference type="InterPro" id="IPR002180">
    <property type="entry name" value="LS/RS"/>
</dbReference>
<evidence type="ECO:0000313" key="7">
    <source>
        <dbReference type="EMBL" id="SVD74918.1"/>
    </source>
</evidence>
<evidence type="ECO:0000256" key="3">
    <source>
        <dbReference type="ARBA" id="ARBA00012664"/>
    </source>
</evidence>
<keyword evidence="5" id="KW-0808">Transferase</keyword>
<gene>
    <name evidence="7" type="ORF">METZ01_LOCUS427772</name>
</gene>
<dbReference type="Pfam" id="PF00885">
    <property type="entry name" value="DMRL_synthase"/>
    <property type="match status" value="1"/>
</dbReference>
<evidence type="ECO:0000256" key="4">
    <source>
        <dbReference type="ARBA" id="ARBA00022619"/>
    </source>
</evidence>
<comment type="similarity">
    <text evidence="2">Belongs to the DMRL synthase family.</text>
</comment>
<dbReference type="CDD" id="cd09209">
    <property type="entry name" value="Lumazine_synthase-I"/>
    <property type="match status" value="1"/>
</dbReference>